<gene>
    <name evidence="10" type="ORF">ENP34_11280</name>
</gene>
<keyword evidence="2 6" id="KW-0812">Transmembrane</keyword>
<evidence type="ECO:0000256" key="1">
    <source>
        <dbReference type="ARBA" id="ARBA00004141"/>
    </source>
</evidence>
<dbReference type="InterPro" id="IPR056738">
    <property type="entry name" value="NfeD1b_N"/>
</dbReference>
<feature type="domain" description="NfeD-like C-terminal" evidence="7">
    <location>
        <begin position="405"/>
        <end position="459"/>
    </location>
</feature>
<feature type="domain" description="NfeD integral membrane" evidence="8">
    <location>
        <begin position="231"/>
        <end position="350"/>
    </location>
</feature>
<protein>
    <submittedName>
        <fullName evidence="10">Nodulation protein NfeD</fullName>
    </submittedName>
</protein>
<dbReference type="SUPFAM" id="SSF52096">
    <property type="entry name" value="ClpP/crotonase"/>
    <property type="match status" value="1"/>
</dbReference>
<dbReference type="Gene3D" id="3.90.226.10">
    <property type="entry name" value="2-enoyl-CoA Hydratase, Chain A, domain 1"/>
    <property type="match status" value="1"/>
</dbReference>
<feature type="region of interest" description="Disordered" evidence="5">
    <location>
        <begin position="378"/>
        <end position="407"/>
    </location>
</feature>
<evidence type="ECO:0000259" key="8">
    <source>
        <dbReference type="Pfam" id="PF24961"/>
    </source>
</evidence>
<evidence type="ECO:0000256" key="2">
    <source>
        <dbReference type="ARBA" id="ARBA00022692"/>
    </source>
</evidence>
<keyword evidence="4 6" id="KW-0472">Membrane</keyword>
<proteinExistence type="predicted"/>
<feature type="transmembrane region" description="Helical" evidence="6">
    <location>
        <begin position="334"/>
        <end position="356"/>
    </location>
</feature>
<dbReference type="Pfam" id="PF25145">
    <property type="entry name" value="NfeD1b_N"/>
    <property type="match status" value="1"/>
</dbReference>
<dbReference type="EMBL" id="DSIY01000262">
    <property type="protein sequence ID" value="HEG92000.1"/>
    <property type="molecule type" value="Genomic_DNA"/>
</dbReference>
<reference evidence="10" key="1">
    <citation type="journal article" date="2020" name="mSystems">
        <title>Genome- and Community-Level Interaction Insights into Carbon Utilization and Element Cycling Functions of Hydrothermarchaeota in Hydrothermal Sediment.</title>
        <authorList>
            <person name="Zhou Z."/>
            <person name="Liu Y."/>
            <person name="Xu W."/>
            <person name="Pan J."/>
            <person name="Luo Z.H."/>
            <person name="Li M."/>
        </authorList>
    </citation>
    <scope>NUCLEOTIDE SEQUENCE [LARGE SCALE GENOMIC DNA]</scope>
    <source>
        <strain evidence="10">SpSt-210</strain>
    </source>
</reference>
<dbReference type="AlphaFoldDB" id="A0A831TH86"/>
<evidence type="ECO:0000256" key="5">
    <source>
        <dbReference type="SAM" id="MobiDB-lite"/>
    </source>
</evidence>
<feature type="transmembrane region" description="Helical" evidence="6">
    <location>
        <begin position="222"/>
        <end position="244"/>
    </location>
</feature>
<feature type="domain" description="NfeD1b N-terminal" evidence="9">
    <location>
        <begin position="28"/>
        <end position="212"/>
    </location>
</feature>
<evidence type="ECO:0000256" key="6">
    <source>
        <dbReference type="SAM" id="Phobius"/>
    </source>
</evidence>
<organism evidence="10">
    <name type="scientific">Thermorudis peleae</name>
    <dbReference type="NCBI Taxonomy" id="1382356"/>
    <lineage>
        <taxon>Bacteria</taxon>
        <taxon>Pseudomonadati</taxon>
        <taxon>Thermomicrobiota</taxon>
        <taxon>Thermomicrobia</taxon>
        <taxon>Thermomicrobia incertae sedis</taxon>
        <taxon>Thermorudis</taxon>
    </lineage>
</organism>
<dbReference type="Pfam" id="PF24961">
    <property type="entry name" value="NfeD_membrane"/>
    <property type="match status" value="1"/>
</dbReference>
<evidence type="ECO:0000256" key="3">
    <source>
        <dbReference type="ARBA" id="ARBA00022989"/>
    </source>
</evidence>
<dbReference type="CDD" id="cd07021">
    <property type="entry name" value="Clp_protease_NfeD_like"/>
    <property type="match status" value="1"/>
</dbReference>
<dbReference type="PANTHER" id="PTHR33507:SF3">
    <property type="entry name" value="INNER MEMBRANE PROTEIN YBBJ"/>
    <property type="match status" value="1"/>
</dbReference>
<comment type="subcellular location">
    <subcellularLocation>
        <location evidence="1">Membrane</location>
        <topology evidence="1">Multi-pass membrane protein</topology>
    </subcellularLocation>
</comment>
<dbReference type="InterPro" id="IPR002810">
    <property type="entry name" value="NfeD-like_C"/>
</dbReference>
<dbReference type="InterPro" id="IPR056739">
    <property type="entry name" value="NfeD_membrane"/>
</dbReference>
<feature type="transmembrane region" description="Helical" evidence="6">
    <location>
        <begin position="300"/>
        <end position="322"/>
    </location>
</feature>
<dbReference type="InterPro" id="IPR029045">
    <property type="entry name" value="ClpP/crotonase-like_dom_sf"/>
</dbReference>
<dbReference type="InterPro" id="IPR052165">
    <property type="entry name" value="Membrane_assoc_protease"/>
</dbReference>
<name>A0A831TH86_9BACT</name>
<dbReference type="GO" id="GO:0005886">
    <property type="term" value="C:plasma membrane"/>
    <property type="evidence" value="ECO:0007669"/>
    <property type="project" value="TreeGrafter"/>
</dbReference>
<feature type="region of interest" description="Disordered" evidence="5">
    <location>
        <begin position="460"/>
        <end position="480"/>
    </location>
</feature>
<dbReference type="InterPro" id="IPR012340">
    <property type="entry name" value="NA-bd_OB-fold"/>
</dbReference>
<evidence type="ECO:0000259" key="9">
    <source>
        <dbReference type="Pfam" id="PF25145"/>
    </source>
</evidence>
<feature type="transmembrane region" description="Helical" evidence="6">
    <location>
        <begin position="251"/>
        <end position="269"/>
    </location>
</feature>
<keyword evidence="3 6" id="KW-1133">Transmembrane helix</keyword>
<evidence type="ECO:0000256" key="4">
    <source>
        <dbReference type="ARBA" id="ARBA00023136"/>
    </source>
</evidence>
<dbReference type="Gene3D" id="2.40.50.140">
    <property type="entry name" value="Nucleic acid-binding proteins"/>
    <property type="match status" value="1"/>
</dbReference>
<accession>A0A831TH86</accession>
<dbReference type="SUPFAM" id="SSF141322">
    <property type="entry name" value="NfeD domain-like"/>
    <property type="match status" value="1"/>
</dbReference>
<dbReference type="PANTHER" id="PTHR33507">
    <property type="entry name" value="INNER MEMBRANE PROTEIN YBBJ"/>
    <property type="match status" value="1"/>
</dbReference>
<evidence type="ECO:0000259" key="7">
    <source>
        <dbReference type="Pfam" id="PF01957"/>
    </source>
</evidence>
<comment type="caution">
    <text evidence="10">The sequence shown here is derived from an EMBL/GenBank/DDBJ whole genome shotgun (WGS) entry which is preliminary data.</text>
</comment>
<evidence type="ECO:0000313" key="10">
    <source>
        <dbReference type="EMBL" id="HEG92000.1"/>
    </source>
</evidence>
<sequence length="480" mass="50457">MLGLSLGLLASGVYLPSPLAAQAVEAPVYVARVEGTIDLGLAPYLRRVLEEAHESDAAAVILVINTPGGRLDAALQMRDALLGSPIRTIAFIDREAFSAGALIAIASQQIYFAPGGVMGAATPVTATGEPAEPKVISAVRKTFKSTAEVRGREPAVAEAMVDPAVEVEGLVAEGELLTLTADEALKWGYAEGTARDLTGLLRQLDLSGAELRSLQPSPAERLVRFLTEPVIASLLFTIGFLLLLGELFTEGFGVLGLSGLASLAAFFWGHYLAGLTGWEGTALILLGLALLALEAFILPGFGIAGIAGIVALLGGLFLTVAGREIVTSEEIARGVTAVAVALVTAVFGVLMGLLLLPRIATSRRLVLQARVDQAATSPRRRFWETSAPSVPAPQQEGTSGEQQPGLVGRRGVALTDLRPGGFASIEGERVDVVTEGEYLRAGEPVEVVRDEGYRRVVRRVSRGSDAPPDEVEDKEVRWTG</sequence>
<dbReference type="Pfam" id="PF01957">
    <property type="entry name" value="NfeD"/>
    <property type="match status" value="1"/>
</dbReference>